<reference evidence="11" key="1">
    <citation type="journal article" date="2012" name="PLoS Genet.">
        <title>The genomes of the fungal plant pathogens Cladosporium fulvum and Dothistroma septosporum reveal adaptation to different hosts and lifestyles but also signatures of common ancestry.</title>
        <authorList>
            <person name="de Wit P.J.G.M."/>
            <person name="van der Burgt A."/>
            <person name="Oekmen B."/>
            <person name="Stergiopoulos I."/>
            <person name="Abd-Elsalam K.A."/>
            <person name="Aerts A.L."/>
            <person name="Bahkali A.H."/>
            <person name="Beenen H.G."/>
            <person name="Chettri P."/>
            <person name="Cox M.P."/>
            <person name="Datema E."/>
            <person name="de Vries R.P."/>
            <person name="Dhillon B."/>
            <person name="Ganley A.R."/>
            <person name="Griffiths S.A."/>
            <person name="Guo Y."/>
            <person name="Hamelin R.C."/>
            <person name="Henrissat B."/>
            <person name="Kabir M.S."/>
            <person name="Jashni M.K."/>
            <person name="Kema G."/>
            <person name="Klaubauf S."/>
            <person name="Lapidus A."/>
            <person name="Levasseur A."/>
            <person name="Lindquist E."/>
            <person name="Mehrabi R."/>
            <person name="Ohm R.A."/>
            <person name="Owen T.J."/>
            <person name="Salamov A."/>
            <person name="Schwelm A."/>
            <person name="Schijlen E."/>
            <person name="Sun H."/>
            <person name="van den Burg H.A."/>
            <person name="van Ham R.C.H.J."/>
            <person name="Zhang S."/>
            <person name="Goodwin S.B."/>
            <person name="Grigoriev I.V."/>
            <person name="Collemare J."/>
            <person name="Bradshaw R.E."/>
        </authorList>
    </citation>
    <scope>NUCLEOTIDE SEQUENCE [LARGE SCALE GENOMIC DNA]</scope>
    <source>
        <strain evidence="11">NZE10 / CBS 128990</strain>
    </source>
</reference>
<evidence type="ECO:0000256" key="5">
    <source>
        <dbReference type="ARBA" id="ARBA00022946"/>
    </source>
</evidence>
<evidence type="ECO:0000256" key="3">
    <source>
        <dbReference type="ARBA" id="ARBA00011589"/>
    </source>
</evidence>
<dbReference type="HOGENOM" id="CLU_147114_2_0_1"/>
<evidence type="ECO:0000259" key="9">
    <source>
        <dbReference type="Pfam" id="PF05347"/>
    </source>
</evidence>
<dbReference type="OrthoDB" id="529194at2759"/>
<proteinExistence type="inferred from homology"/>
<evidence type="ECO:0000256" key="6">
    <source>
        <dbReference type="ARBA" id="ARBA00023128"/>
    </source>
</evidence>
<dbReference type="InterPro" id="IPR008011">
    <property type="entry name" value="Complex1_LYR_dom"/>
</dbReference>
<evidence type="ECO:0000256" key="2">
    <source>
        <dbReference type="ARBA" id="ARBA00009949"/>
    </source>
</evidence>
<dbReference type="PANTHER" id="PTHR46749">
    <property type="entry name" value="COMPLEX III ASSEMBLY FACTOR LYRM7"/>
    <property type="match status" value="1"/>
</dbReference>
<evidence type="ECO:0000313" key="11">
    <source>
        <dbReference type="Proteomes" id="UP000016933"/>
    </source>
</evidence>
<evidence type="ECO:0000313" key="10">
    <source>
        <dbReference type="EMBL" id="EME41189.1"/>
    </source>
</evidence>
<dbReference type="OMA" id="KYKLRIH"/>
<protein>
    <recommendedName>
        <fullName evidence="4">Mitochondrial zinc maintenance protein 1, mitochondrial</fullName>
    </recommendedName>
</protein>
<dbReference type="AlphaFoldDB" id="N1PGG6"/>
<dbReference type="STRING" id="675120.N1PGG6"/>
<comment type="similarity">
    <text evidence="2">Belongs to the complex I LYR family. MZM1 subfamily.</text>
</comment>
<accession>N1PGG6</accession>
<dbReference type="InterPro" id="IPR045298">
    <property type="entry name" value="Complex1_LYR_LYRM7"/>
</dbReference>
<keyword evidence="5" id="KW-0809">Transit peptide</keyword>
<organism evidence="10 11">
    <name type="scientific">Dothistroma septosporum (strain NZE10 / CBS 128990)</name>
    <name type="common">Red band needle blight fungus</name>
    <name type="synonym">Mycosphaerella pini</name>
    <dbReference type="NCBI Taxonomy" id="675120"/>
    <lineage>
        <taxon>Eukaryota</taxon>
        <taxon>Fungi</taxon>
        <taxon>Dikarya</taxon>
        <taxon>Ascomycota</taxon>
        <taxon>Pezizomycotina</taxon>
        <taxon>Dothideomycetes</taxon>
        <taxon>Dothideomycetidae</taxon>
        <taxon>Mycosphaerellales</taxon>
        <taxon>Mycosphaerellaceae</taxon>
        <taxon>Dothistroma</taxon>
    </lineage>
</organism>
<dbReference type="InterPro" id="IPR050435">
    <property type="entry name" value="MZM1/LYRM7"/>
</dbReference>
<comment type="subcellular location">
    <subcellularLocation>
        <location evidence="1">Mitochondrion matrix</location>
    </subcellularLocation>
</comment>
<reference evidence="10 11" key="2">
    <citation type="journal article" date="2012" name="PLoS Pathog.">
        <title>Diverse lifestyles and strategies of plant pathogenesis encoded in the genomes of eighteen Dothideomycetes fungi.</title>
        <authorList>
            <person name="Ohm R.A."/>
            <person name="Feau N."/>
            <person name="Henrissat B."/>
            <person name="Schoch C.L."/>
            <person name="Horwitz B.A."/>
            <person name="Barry K.W."/>
            <person name="Condon B.J."/>
            <person name="Copeland A.C."/>
            <person name="Dhillon B."/>
            <person name="Glaser F."/>
            <person name="Hesse C.N."/>
            <person name="Kosti I."/>
            <person name="LaButti K."/>
            <person name="Lindquist E.A."/>
            <person name="Lucas S."/>
            <person name="Salamov A.A."/>
            <person name="Bradshaw R.E."/>
            <person name="Ciuffetti L."/>
            <person name="Hamelin R.C."/>
            <person name="Kema G.H.J."/>
            <person name="Lawrence C."/>
            <person name="Scott J.A."/>
            <person name="Spatafora J.W."/>
            <person name="Turgeon B.G."/>
            <person name="de Wit P.J.G.M."/>
            <person name="Zhong S."/>
            <person name="Goodwin S.B."/>
            <person name="Grigoriev I.V."/>
        </authorList>
    </citation>
    <scope>NUCLEOTIDE SEQUENCE [LARGE SCALE GENOMIC DNA]</scope>
    <source>
        <strain evidence="11">NZE10 / CBS 128990</strain>
    </source>
</reference>
<evidence type="ECO:0000256" key="8">
    <source>
        <dbReference type="ARBA" id="ARBA00025268"/>
    </source>
</evidence>
<sequence>MSAHLTRIEILTNTTVVLATYRALLRATRIAFASDTPTLRASRDFARQQFRENRTLKAGSPEAAQGVEHAQGVTKILRENVVQGKNVGGEKYKLNIHEHTQRLDNDEAGRLKGTKKSFREIKESIF</sequence>
<dbReference type="PANTHER" id="PTHR46749:SF1">
    <property type="entry name" value="COMPLEX III ASSEMBLY FACTOR LYRM7"/>
    <property type="match status" value="1"/>
</dbReference>
<keyword evidence="11" id="KW-1185">Reference proteome</keyword>
<dbReference type="Pfam" id="PF05347">
    <property type="entry name" value="Complex1_LYR"/>
    <property type="match status" value="1"/>
</dbReference>
<dbReference type="GO" id="GO:0044183">
    <property type="term" value="F:protein folding chaperone"/>
    <property type="evidence" value="ECO:0007669"/>
    <property type="project" value="TreeGrafter"/>
</dbReference>
<name>N1PGG6_DOTSN</name>
<evidence type="ECO:0000256" key="7">
    <source>
        <dbReference type="ARBA" id="ARBA00023186"/>
    </source>
</evidence>
<keyword evidence="7" id="KW-0143">Chaperone</keyword>
<dbReference type="EMBL" id="KB446542">
    <property type="protein sequence ID" value="EME41189.1"/>
    <property type="molecule type" value="Genomic_DNA"/>
</dbReference>
<keyword evidence="6" id="KW-0496">Mitochondrion</keyword>
<comment type="function">
    <text evidence="8">Assembly factor required for Rieske Fe-S protein RIP1 incorporation into the cytochrome b-c1 (CIII) complex. Functions as a chaperone, binding to this subunit within the mitochondrial matrix and stabilizing it prior to its translocation and insertion into the late CIII dimeric intermediate within the mitochondrial inner membrane. Modulates the mitochondrial matrix zinc pool.</text>
</comment>
<evidence type="ECO:0000256" key="4">
    <source>
        <dbReference type="ARBA" id="ARBA00015108"/>
    </source>
</evidence>
<dbReference type="GO" id="GO:0034551">
    <property type="term" value="P:mitochondrial respiratory chain complex III assembly"/>
    <property type="evidence" value="ECO:0007669"/>
    <property type="project" value="InterPro"/>
</dbReference>
<evidence type="ECO:0000256" key="1">
    <source>
        <dbReference type="ARBA" id="ARBA00004305"/>
    </source>
</evidence>
<dbReference type="CDD" id="cd20267">
    <property type="entry name" value="Complex1_LYR_LYRM7"/>
    <property type="match status" value="1"/>
</dbReference>
<dbReference type="eggNOG" id="ENOG502S6EF">
    <property type="taxonomic scope" value="Eukaryota"/>
</dbReference>
<dbReference type="Proteomes" id="UP000016933">
    <property type="component" value="Unassembled WGS sequence"/>
</dbReference>
<gene>
    <name evidence="10" type="ORF">DOTSEDRAFT_73572</name>
</gene>
<feature type="domain" description="Complex 1 LYR protein" evidence="9">
    <location>
        <begin position="17"/>
        <end position="60"/>
    </location>
</feature>
<comment type="subunit">
    <text evidence="3">Interacts with RIP1.</text>
</comment>
<dbReference type="GO" id="GO:0005759">
    <property type="term" value="C:mitochondrial matrix"/>
    <property type="evidence" value="ECO:0007669"/>
    <property type="project" value="UniProtKB-SubCell"/>
</dbReference>